<dbReference type="OrthoDB" id="3770985at2759"/>
<feature type="compositionally biased region" description="Polar residues" evidence="1">
    <location>
        <begin position="252"/>
        <end position="261"/>
    </location>
</feature>
<gene>
    <name evidence="2" type="ORF">BDW02DRAFT_524951</name>
</gene>
<sequence length="271" mass="30374">MMHSDEDTLALLSSSADTTETSMDSLLSAYGEHEENRISTPRTSTLQLAQGTSILDDLADILHLRGRLQQMGATFSPSGQLLTYGNPASPTDFESMLNLGPMYEEQWNTFFVKDYVSNRASDANMWSDLRTLKKMLQNEGVVFGREHQRYSFGDSSVKLRRLCAAYDYLRVEWLNMMRTSLPVYDDSDLATVNDGNVQESNPGSTDEVAGEEADAFQFDPGRPLDSTGRMPMLRHRSSGIPQNLGWRFSEDPTPSSRSNAWRFSDNLDAVP</sequence>
<feature type="non-terminal residue" evidence="2">
    <location>
        <position position="271"/>
    </location>
</feature>
<keyword evidence="3" id="KW-1185">Reference proteome</keyword>
<feature type="region of interest" description="Disordered" evidence="1">
    <location>
        <begin position="193"/>
        <end position="271"/>
    </location>
</feature>
<evidence type="ECO:0000313" key="3">
    <source>
        <dbReference type="Proteomes" id="UP000800040"/>
    </source>
</evidence>
<reference evidence="2" key="1">
    <citation type="submission" date="2020-01" db="EMBL/GenBank/DDBJ databases">
        <authorList>
            <consortium name="DOE Joint Genome Institute"/>
            <person name="Haridas S."/>
            <person name="Albert R."/>
            <person name="Binder M."/>
            <person name="Bloem J."/>
            <person name="Labutti K."/>
            <person name="Salamov A."/>
            <person name="Andreopoulos B."/>
            <person name="Baker S.E."/>
            <person name="Barry K."/>
            <person name="Bills G."/>
            <person name="Bluhm B.H."/>
            <person name="Cannon C."/>
            <person name="Castanera R."/>
            <person name="Culley D.E."/>
            <person name="Daum C."/>
            <person name="Ezra D."/>
            <person name="Gonzalez J.B."/>
            <person name="Henrissat B."/>
            <person name="Kuo A."/>
            <person name="Liang C."/>
            <person name="Lipzen A."/>
            <person name="Lutzoni F."/>
            <person name="Magnuson J."/>
            <person name="Mondo S."/>
            <person name="Nolan M."/>
            <person name="Ohm R."/>
            <person name="Pangilinan J."/>
            <person name="Park H.-J."/>
            <person name="Ramirez L."/>
            <person name="Alfaro M."/>
            <person name="Sun H."/>
            <person name="Tritt A."/>
            <person name="Yoshinaga Y."/>
            <person name="Zwiers L.-H."/>
            <person name="Turgeon B.G."/>
            <person name="Goodwin S.B."/>
            <person name="Spatafora J.W."/>
            <person name="Crous P.W."/>
            <person name="Grigoriev I.V."/>
        </authorList>
    </citation>
    <scope>NUCLEOTIDE SEQUENCE</scope>
    <source>
        <strain evidence="2">P77</strain>
    </source>
</reference>
<protein>
    <submittedName>
        <fullName evidence="2">Uncharacterized protein</fullName>
    </submittedName>
</protein>
<organism evidence="2 3">
    <name type="scientific">Decorospora gaudefroyi</name>
    <dbReference type="NCBI Taxonomy" id="184978"/>
    <lineage>
        <taxon>Eukaryota</taxon>
        <taxon>Fungi</taxon>
        <taxon>Dikarya</taxon>
        <taxon>Ascomycota</taxon>
        <taxon>Pezizomycotina</taxon>
        <taxon>Dothideomycetes</taxon>
        <taxon>Pleosporomycetidae</taxon>
        <taxon>Pleosporales</taxon>
        <taxon>Pleosporineae</taxon>
        <taxon>Pleosporaceae</taxon>
        <taxon>Decorospora</taxon>
    </lineage>
</organism>
<dbReference type="Proteomes" id="UP000800040">
    <property type="component" value="Unassembled WGS sequence"/>
</dbReference>
<feature type="compositionally biased region" description="Polar residues" evidence="1">
    <location>
        <begin position="193"/>
        <end position="204"/>
    </location>
</feature>
<evidence type="ECO:0000256" key="1">
    <source>
        <dbReference type="SAM" id="MobiDB-lite"/>
    </source>
</evidence>
<name>A0A6A5K9Q6_9PLEO</name>
<proteinExistence type="predicted"/>
<dbReference type="EMBL" id="ML975299">
    <property type="protein sequence ID" value="KAF1834595.1"/>
    <property type="molecule type" value="Genomic_DNA"/>
</dbReference>
<dbReference type="AlphaFoldDB" id="A0A6A5K9Q6"/>
<evidence type="ECO:0000313" key="2">
    <source>
        <dbReference type="EMBL" id="KAF1834595.1"/>
    </source>
</evidence>
<accession>A0A6A5K9Q6</accession>